<keyword evidence="5" id="KW-1185">Reference proteome</keyword>
<protein>
    <submittedName>
        <fullName evidence="4">SDR family oxidoreductase</fullName>
    </submittedName>
</protein>
<dbReference type="NCBIfam" id="NF005065">
    <property type="entry name" value="PRK06482.1"/>
    <property type="match status" value="1"/>
</dbReference>
<dbReference type="Gene3D" id="3.40.50.720">
    <property type="entry name" value="NAD(P)-binding Rossmann-like Domain"/>
    <property type="match status" value="1"/>
</dbReference>
<dbReference type="PANTHER" id="PTHR43976:SF16">
    <property type="entry name" value="SHORT-CHAIN DEHYDROGENASE_REDUCTASE FAMILY PROTEIN"/>
    <property type="match status" value="1"/>
</dbReference>
<reference evidence="4 5" key="1">
    <citation type="submission" date="2020-01" db="EMBL/GenBank/DDBJ databases">
        <title>Paenibacillus soybeanensis sp. nov. isolated from the nodules of soybean (Glycine max(L.) Merr).</title>
        <authorList>
            <person name="Wang H."/>
        </authorList>
    </citation>
    <scope>NUCLEOTIDE SEQUENCE [LARGE SCALE GENOMIC DNA]</scope>
    <source>
        <strain evidence="4 5">T1</strain>
    </source>
</reference>
<name>A0ABW9XZ39_9BACL</name>
<dbReference type="InterPro" id="IPR051911">
    <property type="entry name" value="SDR_oxidoreductase"/>
</dbReference>
<dbReference type="InterPro" id="IPR036291">
    <property type="entry name" value="NAD(P)-bd_dom_sf"/>
</dbReference>
<organism evidence="4 5">
    <name type="scientific">Paenibacillus glycinis</name>
    <dbReference type="NCBI Taxonomy" id="2697035"/>
    <lineage>
        <taxon>Bacteria</taxon>
        <taxon>Bacillati</taxon>
        <taxon>Bacillota</taxon>
        <taxon>Bacilli</taxon>
        <taxon>Bacillales</taxon>
        <taxon>Paenibacillaceae</taxon>
        <taxon>Paenibacillus</taxon>
    </lineage>
</organism>
<proteinExistence type="inferred from homology"/>
<dbReference type="Pfam" id="PF00106">
    <property type="entry name" value="adh_short"/>
    <property type="match status" value="1"/>
</dbReference>
<dbReference type="Proteomes" id="UP000665561">
    <property type="component" value="Unassembled WGS sequence"/>
</dbReference>
<dbReference type="SUPFAM" id="SSF51735">
    <property type="entry name" value="NAD(P)-binding Rossmann-fold domains"/>
    <property type="match status" value="1"/>
</dbReference>
<evidence type="ECO:0000256" key="1">
    <source>
        <dbReference type="ARBA" id="ARBA00006484"/>
    </source>
</evidence>
<comment type="similarity">
    <text evidence="1 3">Belongs to the short-chain dehydrogenases/reductases (SDR) family.</text>
</comment>
<dbReference type="PRINTS" id="PR00080">
    <property type="entry name" value="SDRFAMILY"/>
</dbReference>
<dbReference type="CDD" id="cd05374">
    <property type="entry name" value="17beta-HSD-like_SDR_c"/>
    <property type="match status" value="1"/>
</dbReference>
<dbReference type="InterPro" id="IPR002347">
    <property type="entry name" value="SDR_fam"/>
</dbReference>
<dbReference type="EMBL" id="JAAAMV010000031">
    <property type="protein sequence ID" value="NBD27771.1"/>
    <property type="molecule type" value="Genomic_DNA"/>
</dbReference>
<gene>
    <name evidence="4" type="ORF">GT019_28195</name>
</gene>
<comment type="caution">
    <text evidence="4">The sequence shown here is derived from an EMBL/GenBank/DDBJ whole genome shotgun (WGS) entry which is preliminary data.</text>
</comment>
<evidence type="ECO:0000256" key="3">
    <source>
        <dbReference type="RuleBase" id="RU000363"/>
    </source>
</evidence>
<dbReference type="RefSeq" id="WP_161746793.1">
    <property type="nucleotide sequence ID" value="NZ_JAAAMV010000031.1"/>
</dbReference>
<evidence type="ECO:0000313" key="5">
    <source>
        <dbReference type="Proteomes" id="UP000665561"/>
    </source>
</evidence>
<keyword evidence="2" id="KW-0560">Oxidoreductase</keyword>
<sequence>MTTRTWFITGVNSGFGRHMTEQLLARGDRVAGTVRRMELMDDLKEEYGDLLWLAHLDVTDAPAVHRVVNKAFADLGRLDVVVNNAGYGLFGAAEELTDEQIRHQLDTNLLGSIQVVRAALPHLRAQGGGRIMQVSTYGGQATNPGASLYHAGKWGIEGFIEATMKDVAPFNIGVTIVEPGGARTAFRYGSARLGPRIDAYEASPARMTRRFIEEAVQLSIGDPAKMARIMIDSADQHPAPLRLVLGSDSYNAIHKALSERLAALEAQRELAFSTDFPPVE</sequence>
<evidence type="ECO:0000256" key="2">
    <source>
        <dbReference type="ARBA" id="ARBA00023002"/>
    </source>
</evidence>
<dbReference type="PRINTS" id="PR00081">
    <property type="entry name" value="GDHRDH"/>
</dbReference>
<dbReference type="PANTHER" id="PTHR43976">
    <property type="entry name" value="SHORT CHAIN DEHYDROGENASE"/>
    <property type="match status" value="1"/>
</dbReference>
<evidence type="ECO:0000313" key="4">
    <source>
        <dbReference type="EMBL" id="NBD27771.1"/>
    </source>
</evidence>
<accession>A0ABW9XZ39</accession>